<comment type="caution">
    <text evidence="3">The sequence shown here is derived from an EMBL/GenBank/DDBJ whole genome shotgun (WGS) entry which is preliminary data.</text>
</comment>
<dbReference type="EMBL" id="CAJNYU010000038">
    <property type="protein sequence ID" value="CAF3323951.1"/>
    <property type="molecule type" value="Genomic_DNA"/>
</dbReference>
<organism evidence="3 5">
    <name type="scientific">Rotaria socialis</name>
    <dbReference type="NCBI Taxonomy" id="392032"/>
    <lineage>
        <taxon>Eukaryota</taxon>
        <taxon>Metazoa</taxon>
        <taxon>Spiralia</taxon>
        <taxon>Gnathifera</taxon>
        <taxon>Rotifera</taxon>
        <taxon>Eurotatoria</taxon>
        <taxon>Bdelloidea</taxon>
        <taxon>Philodinida</taxon>
        <taxon>Philodinidae</taxon>
        <taxon>Rotaria</taxon>
    </lineage>
</organism>
<dbReference type="Proteomes" id="UP000663862">
    <property type="component" value="Unassembled WGS sequence"/>
</dbReference>
<dbReference type="Gene3D" id="3.30.565.10">
    <property type="entry name" value="Histidine kinase-like ATPase, C-terminal domain"/>
    <property type="match status" value="1"/>
</dbReference>
<feature type="region of interest" description="Disordered" evidence="1">
    <location>
        <begin position="2425"/>
        <end position="2532"/>
    </location>
</feature>
<feature type="region of interest" description="Disordered" evidence="1">
    <location>
        <begin position="62"/>
        <end position="81"/>
    </location>
</feature>
<dbReference type="PANTHER" id="PTHR32387">
    <property type="entry name" value="WU:FJ29H11"/>
    <property type="match status" value="1"/>
</dbReference>
<gene>
    <name evidence="3" type="ORF">FME351_LOCUS1684</name>
    <name evidence="4" type="ORF">TSG867_LOCUS865</name>
</gene>
<dbReference type="Proteomes" id="UP000663869">
    <property type="component" value="Unassembled WGS sequence"/>
</dbReference>
<sequence length="2714" mass="313353">MNGATSPDNQRNNKYPIKIRTFKKNRSPAIWTNDEEAAINKVFSSADFPPLGALTTTQQTTSSASSSLYHEQTAASGAHQPQLLEQNTNILQFENSRINNNLQPLMPSIQIPSSTAAVRKPSGKQKTPGVQSKHFISSTTRRVSNSNVITNTHLIQSDTMNPNAVAGNSSSTLVTAAAAVPPPPPQPLTLYEKQIYEKLCEIILTIHKSKEFVSREHVQQELFRFYRINSWYELRVQPSRFDAFMNLTDRQKSVIFYLHVFEQTFNLCTLNDLGFLIARFMKVDKYDDLRLGPLDKNPEVQRIFGYQPTSPDQPIPTITTGQVIKKFMDFQKVRRQQRTTLDTFLDFLVQDFMLQSREELGLFCKSYPYLIQVTNNVRRDLDSHIQQEQLLVQQEFIEDVRKHLEEFKEKMHDELELSSFNKKKTPTAVFNYLTSIVQKYLNFIPQQPALYTILIQLRDDEMLRCLLNLSIYLGTIEKPEVFIAELKRLIGYQDKILPMEELMTVPETPITMNKMSKKDRKKLKAILEQQQLQHSHVSDNEQITTANAVPVSTSFSSSFFASQAHQPKAAVSLKQLCSDIYRHLVCFDTPPSIQHLLQIDEDICNQHGVTSFSAFADGDNEYDDIPENFVSFLNKYRDTIDPNGELSVYEQTKSMDDRSALYSFVQQLTMINDDGINEECQPQHVTLTHGHVNAEQLHISADKRSAIEKAIKHKFGESINFRKGNQIIRKAKRKFHKNKHTIIRFEESVLDLNSLNQLDVCSMSLNVNETQLCQLILHCPLMTNLYTWLQWINFFQPKYGALQSFITKHEIEFKDLQLFETSTGELYRLPIDPSLATFERELDAMHIRSAVGHLCSLIIQEELITRFPINVYRTSMETWFRHLQSLATLQNDHTDPMQHILEFLMCLPILIGQSRFIEELILLPLDKVFDDVSDNQINPRTKLWNLANAQQRIKLEVWGHKVDISEWKNEKKWLGGEESEERSIIQSAHELIRQQIIDTVNPAASTTTVNESLSATTTKKTTSLSTLSTTANIDNASDSIQAASQHIESIRRGFGVDNGLDAASQSIITNLRGMVERSLERLSNDLYLEQGHFVLELIQNADDNQYTSDIMPTLRFTLSPERILVCNNEIGFQPNNIMAICNVGASTKGKHKQGYAGHKGIGFKSVFMVSHRPEIHSRNYHICFDTVNGTEQIGYTQPIWLDQYEEVLPNVDEWTTCIRLPIKKDARDVRLKENFKKIESIFLLFLNRLRKIEIINQYDISETTNNNRIFTRIDHDQGQIIELEEKYMNGTIISNLWLVVKKVIEVPADIKIKLRDVKGDVDTTIIAIAYPLNGIQDSSSSTVPPTQPVFAYLPLCSYGFRFILQADFEVPANRQEILHDNLWNEWLKSEMTCLLSLAYYQFEHLHELLVSSKMNTQINNHVTPIQMIKYFLKFFPLQNESKPFFNKFVDKSIQLLRGIIKLPISQQNEKGETVTDWVSPSQCVIVQDQFIRKILSQDLLLSHFNSYYVHEELVHECDEQILLKLGCRQLDFSDITCLIEMSYQKNEQQHLKTPAAIEQIAQWLACLDYSLQEQREEMNYKERESETIAKLKKLKIIPLKDHSRLVSVDEFDKHAISFPLSKSNKFSKHLKLVLDDLPTVDEQLINFIEDKYPRRAESIQRLFQNLGITREHNIRDIYRQHMLPIMSDETRWSSKSESILIAYVLCIYEYIYAPNINQFENELKTLQNKMIVKTRNNKFVSLGSPDVIVHLTLKYDCRTSLESLSSSNHEFLFISDDYINEFYHTEAFRTGQGARDFVKFLKSLNINDFLHVTINEKSFLTVQQLADTKWAYLIPQLSEMVHDTFIIQDCSCDEFNKLVSPSGDNQTVNLELCVRLLQYLDSHYRDDPSYYAGSVSLFRPHKFARHTPIKGIESSFCLSLRQHAWIPVHGDILLKSSEVYLLPPNDPTSVFRRYVPHIDESKVRLKEQEFIYNILGIRSKIEHRTIFELFMKWSCNLDSESLSKLINQANTSDIIPCTLPKTFRQSCLDTIDNFRQIYHFLASNDTTCNLLSRFRSWPIVFIPRNQTTGDFLFVEQTFWNDPASLLSSQDAIADSNGRIPIQSYYNDNSLFHSLFVEILHVELHPTVDDYLPLLSIQQDIQKIWQIIEIITKLAMEQNKQIEVREKCLDIAFIPCMDNKQKLVKYIDRPYYPHDVEIANQFSDVLSIIKLPEFPIMTSFQEQFRSLFNIESLGKVVQTIVQVENEQTSTSLLDFYSSSIDLIQDFLLKKQLISQPRSAHLSTVFARMHFVCVDRIDLSYCLGNDIIKSASTSYRKDSYVDEQSGKFFILKKFERSEMRYIDAMVEFIVEDEMVRSQLTSCIKKLLQIYEKDDQDGLGKVRENLMVDNEPKWIIPKEIKKEIPIPEPIIEQEKPKITAEELEELMEERSIRPKLPPKKVTTEENTNVINSFPAKAGICETSDKTTPKIHNHPKDNNSTDDDNKSSKSYSNNQSHDQEHVVQRSTTTEHNGEISNAHETNNEERRPNKGPYVQSQAPIAFSGPILSASANFEDVAVSTLTNIDLDAFTSTDNSSNISASHPIGTEADRITGRLGEELVFRYLQSKYPDDDIKWMNQDAESGTPYDIHLIVKSDNNQERFIEVKTTRSFDHNSFPVSIGEVEHLLQHPSNYYIYRVYYADKAESSIITIMNTIKFNLEQKYLKLLMTFESKSADGQK</sequence>
<protein>
    <recommendedName>
        <fullName evidence="2">Protein NO VEIN C-terminal domain-containing protein</fullName>
    </recommendedName>
</protein>
<dbReference type="InterPro" id="IPR036890">
    <property type="entry name" value="HATPase_C_sf"/>
</dbReference>
<proteinExistence type="predicted"/>
<dbReference type="EMBL" id="CAJOBQ010000018">
    <property type="protein sequence ID" value="CAF4213896.1"/>
    <property type="molecule type" value="Genomic_DNA"/>
</dbReference>
<evidence type="ECO:0000256" key="1">
    <source>
        <dbReference type="SAM" id="MobiDB-lite"/>
    </source>
</evidence>
<feature type="compositionally biased region" description="Polar residues" evidence="1">
    <location>
        <begin position="2500"/>
        <end position="2516"/>
    </location>
</feature>
<name>A0A817TQI9_9BILA</name>
<dbReference type="SUPFAM" id="SSF55874">
    <property type="entry name" value="ATPase domain of HSP90 chaperone/DNA topoisomerase II/histidine kinase"/>
    <property type="match status" value="1"/>
</dbReference>
<dbReference type="PANTHER" id="PTHR32387:SF0">
    <property type="entry name" value="PROTEIN NO VEIN"/>
    <property type="match status" value="1"/>
</dbReference>
<dbReference type="Pfam" id="PF13020">
    <property type="entry name" value="NOV_C"/>
    <property type="match status" value="1"/>
</dbReference>
<feature type="compositionally biased region" description="Basic and acidic residues" evidence="1">
    <location>
        <begin position="2459"/>
        <end position="2483"/>
    </location>
</feature>
<evidence type="ECO:0000313" key="3">
    <source>
        <dbReference type="EMBL" id="CAF3323951.1"/>
    </source>
</evidence>
<reference evidence="3" key="1">
    <citation type="submission" date="2021-02" db="EMBL/GenBank/DDBJ databases">
        <authorList>
            <person name="Nowell W R."/>
        </authorList>
    </citation>
    <scope>NUCLEOTIDE SEQUENCE</scope>
</reference>
<dbReference type="NCBIfam" id="NF047352">
    <property type="entry name" value="P_loop_sacsin"/>
    <property type="match status" value="1"/>
</dbReference>
<dbReference type="InterPro" id="IPR052957">
    <property type="entry name" value="Auxin_embryo_med"/>
</dbReference>
<evidence type="ECO:0000313" key="4">
    <source>
        <dbReference type="EMBL" id="CAF4213896.1"/>
    </source>
</evidence>
<feature type="domain" description="Protein NO VEIN C-terminal" evidence="2">
    <location>
        <begin position="2592"/>
        <end position="2680"/>
    </location>
</feature>
<evidence type="ECO:0000259" key="2">
    <source>
        <dbReference type="Pfam" id="PF13020"/>
    </source>
</evidence>
<dbReference type="InterPro" id="IPR024975">
    <property type="entry name" value="NOV_C"/>
</dbReference>
<evidence type="ECO:0000313" key="5">
    <source>
        <dbReference type="Proteomes" id="UP000663869"/>
    </source>
</evidence>
<accession>A0A817TQI9</accession>